<reference evidence="1 2" key="1">
    <citation type="journal article" date="2012" name="J. Bacteriol.">
        <title>Complete genome sequence of strain 1860, a crenarchaeon of the genus pyrobaculum able to grow with various electron acceptors.</title>
        <authorList>
            <person name="Mardanov A.V."/>
            <person name="Gumerov V.M."/>
            <person name="Slobodkina G.B."/>
            <person name="Beletsky A.V."/>
            <person name="Bonch-Osmolovskaya E.A."/>
            <person name="Ravin N.V."/>
            <person name="Skryabin K.G."/>
        </authorList>
    </citation>
    <scope>NUCLEOTIDE SEQUENCE [LARGE SCALE GENOMIC DNA]</scope>
    <source>
        <strain evidence="1 2">1860</strain>
    </source>
</reference>
<dbReference type="STRING" id="1104324.P186_0933"/>
<dbReference type="RefSeq" id="WP_014288202.1">
    <property type="nucleotide sequence ID" value="NC_016645.1"/>
</dbReference>
<dbReference type="AlphaFoldDB" id="G7VBE4"/>
<protein>
    <submittedName>
        <fullName evidence="1">Uncharacterized protein</fullName>
    </submittedName>
</protein>
<dbReference type="KEGG" id="pyr:P186_0933"/>
<dbReference type="BioCyc" id="PSP1104324:GJSN-913-MONOMER"/>
<name>G7VBE4_9CREN</name>
<dbReference type="GeneID" id="11595192"/>
<dbReference type="EMBL" id="CP003098">
    <property type="protein sequence ID" value="AET32374.1"/>
    <property type="molecule type" value="Genomic_DNA"/>
</dbReference>
<evidence type="ECO:0000313" key="2">
    <source>
        <dbReference type="Proteomes" id="UP000005867"/>
    </source>
</evidence>
<dbReference type="Proteomes" id="UP000005867">
    <property type="component" value="Chromosome"/>
</dbReference>
<organism evidence="1 2">
    <name type="scientific">Pyrobaculum ferrireducens</name>
    <dbReference type="NCBI Taxonomy" id="1104324"/>
    <lineage>
        <taxon>Archaea</taxon>
        <taxon>Thermoproteota</taxon>
        <taxon>Thermoprotei</taxon>
        <taxon>Thermoproteales</taxon>
        <taxon>Thermoproteaceae</taxon>
        <taxon>Pyrobaculum</taxon>
    </lineage>
</organism>
<accession>G7VBE4</accession>
<proteinExistence type="predicted"/>
<keyword evidence="2" id="KW-1185">Reference proteome</keyword>
<sequence length="61" mass="6621">MGVRSAFVILDEVTYPQEVVQGSAGAEAGNRGENRQSWRRGIVGQVKYIGIPPTPPSTYTE</sequence>
<evidence type="ECO:0000313" key="1">
    <source>
        <dbReference type="EMBL" id="AET32374.1"/>
    </source>
</evidence>
<dbReference type="HOGENOM" id="CLU_2911683_0_0_2"/>
<gene>
    <name evidence="1" type="ORF">P186_0933</name>
</gene>